<dbReference type="PANTHER" id="PTHR39210:SF1">
    <property type="entry name" value="HEPARIN-SULFATE LYASE"/>
    <property type="match status" value="1"/>
</dbReference>
<proteinExistence type="predicted"/>
<reference evidence="8 9" key="1">
    <citation type="submission" date="2019-03" db="EMBL/GenBank/DDBJ databases">
        <title>Genomic Encyclopedia of Type Strains, Phase IV (KMG-IV): sequencing the most valuable type-strain genomes for metagenomic binning, comparative biology and taxonomic classification.</title>
        <authorList>
            <person name="Goeker M."/>
        </authorList>
    </citation>
    <scope>NUCLEOTIDE SEQUENCE [LARGE SCALE GENOMIC DNA]</scope>
    <source>
        <strain evidence="8 9">DSM 102969</strain>
    </source>
</reference>
<comment type="subcellular location">
    <subcellularLocation>
        <location evidence="1">Periplasm</location>
    </subcellularLocation>
</comment>
<dbReference type="AlphaFoldDB" id="A0A4R6R8H1"/>
<dbReference type="InterPro" id="IPR031680">
    <property type="entry name" value="Hepar_II_III_N"/>
</dbReference>
<dbReference type="Gene3D" id="1.50.10.100">
    <property type="entry name" value="Chondroitin AC/alginate lyase"/>
    <property type="match status" value="1"/>
</dbReference>
<feature type="domain" description="Heparin-sulfate lyase N-terminal" evidence="7">
    <location>
        <begin position="176"/>
        <end position="302"/>
    </location>
</feature>
<evidence type="ECO:0000259" key="6">
    <source>
        <dbReference type="Pfam" id="PF07940"/>
    </source>
</evidence>
<evidence type="ECO:0000256" key="5">
    <source>
        <dbReference type="SAM" id="MobiDB-lite"/>
    </source>
</evidence>
<accession>A0A4R6R8H1</accession>
<dbReference type="Gene3D" id="2.70.98.70">
    <property type="match status" value="1"/>
</dbReference>
<keyword evidence="9" id="KW-1185">Reference proteome</keyword>
<keyword evidence="2" id="KW-0732">Signal</keyword>
<dbReference type="GO" id="GO:0016829">
    <property type="term" value="F:lyase activity"/>
    <property type="evidence" value="ECO:0007669"/>
    <property type="project" value="UniProtKB-KW"/>
</dbReference>
<dbReference type="RefSeq" id="WP_126539551.1">
    <property type="nucleotide sequence ID" value="NZ_BSPM01000007.1"/>
</dbReference>
<evidence type="ECO:0000256" key="1">
    <source>
        <dbReference type="ARBA" id="ARBA00004418"/>
    </source>
</evidence>
<gene>
    <name evidence="8" type="ORF">EDD54_3588</name>
</gene>
<evidence type="ECO:0000256" key="3">
    <source>
        <dbReference type="ARBA" id="ARBA00022764"/>
    </source>
</evidence>
<evidence type="ECO:0000259" key="7">
    <source>
        <dbReference type="Pfam" id="PF16889"/>
    </source>
</evidence>
<evidence type="ECO:0000313" key="9">
    <source>
        <dbReference type="Proteomes" id="UP000294547"/>
    </source>
</evidence>
<evidence type="ECO:0000256" key="2">
    <source>
        <dbReference type="ARBA" id="ARBA00022729"/>
    </source>
</evidence>
<dbReference type="OrthoDB" id="9763014at2"/>
<evidence type="ECO:0000313" key="8">
    <source>
        <dbReference type="EMBL" id="TDP82321.1"/>
    </source>
</evidence>
<dbReference type="InterPro" id="IPR012480">
    <property type="entry name" value="Hepar_II_III_C"/>
</dbReference>
<dbReference type="EMBL" id="SNXY01000010">
    <property type="protein sequence ID" value="TDP82321.1"/>
    <property type="molecule type" value="Genomic_DNA"/>
</dbReference>
<evidence type="ECO:0000256" key="4">
    <source>
        <dbReference type="ARBA" id="ARBA00023239"/>
    </source>
</evidence>
<dbReference type="Proteomes" id="UP000294547">
    <property type="component" value="Unassembled WGS sequence"/>
</dbReference>
<comment type="caution">
    <text evidence="8">The sequence shown here is derived from an EMBL/GenBank/DDBJ whole genome shotgun (WGS) entry which is preliminary data.</text>
</comment>
<organism evidence="8 9">
    <name type="scientific">Oharaeibacter diazotrophicus</name>
    <dbReference type="NCBI Taxonomy" id="1920512"/>
    <lineage>
        <taxon>Bacteria</taxon>
        <taxon>Pseudomonadati</taxon>
        <taxon>Pseudomonadota</taxon>
        <taxon>Alphaproteobacteria</taxon>
        <taxon>Hyphomicrobiales</taxon>
        <taxon>Pleomorphomonadaceae</taxon>
        <taxon>Oharaeibacter</taxon>
    </lineage>
</organism>
<sequence length="562" mass="59858">MTGRIGRAARAFAFARHVPPGRILRRIALRLRHAAADRGLLRAAPPPAPPPPRARDATVSPVPPPAPAPERIGDGLRLTMLGRTLAFEGAIDWSAPGPGPEHQLARMTLHYMQWTGRGDDALFAAAVESWIAAAGEPGPGAWRDAWNPYALSLRAVAWMDGMTARGVTPPVAEASLARQIRHLAATLETDIGGNHLVKNVRALIRAGAFFAGPEADGWRRLGLRHLAAVLAEQVPADGVHFERSPAYHAQVFADLLDCRVALGAATPAALDDALARMAQAIADLRHPDGGIALFNDAGLSMAEAPAACLDAYARITGSAPAPRPRFAFADAGYFGRRDPGGLLVVDCGRLAPDALPAHGHGDLLSFEWSVGGRRIVVDQGVYEYVAGPRRQMARSAASHNTLCLDGADQADFFGAFRFGRRPTPRLERFADVGDATLFAGGHDGFSHLPGRPRHARRIVAGPDRLEIVDRIEGRPRVGARIGFLLHPAVALTAETGGLRLAVGDVRIGLRITGGTVAVEPAPWWPDMGVEEATRRIRIRVEPGRAEVVSTFTVHEGGGAETT</sequence>
<dbReference type="Pfam" id="PF07940">
    <property type="entry name" value="Hepar_II_III_C"/>
    <property type="match status" value="1"/>
</dbReference>
<keyword evidence="3" id="KW-0574">Periplasm</keyword>
<dbReference type="InterPro" id="IPR008929">
    <property type="entry name" value="Chondroitin_lyas"/>
</dbReference>
<keyword evidence="4" id="KW-0456">Lyase</keyword>
<name>A0A4R6R8H1_9HYPH</name>
<feature type="region of interest" description="Disordered" evidence="5">
    <location>
        <begin position="40"/>
        <end position="73"/>
    </location>
</feature>
<dbReference type="GO" id="GO:0042597">
    <property type="term" value="C:periplasmic space"/>
    <property type="evidence" value="ECO:0007669"/>
    <property type="project" value="UniProtKB-SubCell"/>
</dbReference>
<protein>
    <submittedName>
        <fullName evidence="8">Putative heparinase superfamily protein</fullName>
    </submittedName>
</protein>
<dbReference type="Pfam" id="PF16889">
    <property type="entry name" value="Hepar_II_III_N"/>
    <property type="match status" value="1"/>
</dbReference>
<dbReference type="PANTHER" id="PTHR39210">
    <property type="entry name" value="HEPARIN-SULFATE LYASE"/>
    <property type="match status" value="1"/>
</dbReference>
<feature type="domain" description="Heparinase II/III-like C-terminal" evidence="6">
    <location>
        <begin position="322"/>
        <end position="542"/>
    </location>
</feature>